<dbReference type="GO" id="GO:0016042">
    <property type="term" value="P:lipid catabolic process"/>
    <property type="evidence" value="ECO:0007669"/>
    <property type="project" value="InterPro"/>
</dbReference>
<accession>A0A443S753</accession>
<dbReference type="InterPro" id="IPR010711">
    <property type="entry name" value="PLA2G12"/>
</dbReference>
<sequence length="130" mass="15059">MDFLRILIIVVLLSLIADFAFGDCNSWCEGKRVSTNVAQFSNGCGPRKISTLLHIFVHDSLRKCCDKHDFCYGDCKKTKVKCDKEFYTCGQKVSKSWLKRIYTEIMQEIVQLLGCYHYIKAQRARCICEQ</sequence>
<gene>
    <name evidence="4" type="ORF">B4U80_13934</name>
</gene>
<evidence type="ECO:0000313" key="5">
    <source>
        <dbReference type="Proteomes" id="UP000288716"/>
    </source>
</evidence>
<evidence type="ECO:0000256" key="3">
    <source>
        <dbReference type="SAM" id="SignalP"/>
    </source>
</evidence>
<dbReference type="InterPro" id="IPR033113">
    <property type="entry name" value="PLA2_histidine"/>
</dbReference>
<proteinExistence type="predicted"/>
<dbReference type="PROSITE" id="PS00118">
    <property type="entry name" value="PA2_HIS"/>
    <property type="match status" value="1"/>
</dbReference>
<feature type="signal peptide" evidence="3">
    <location>
        <begin position="1"/>
        <end position="22"/>
    </location>
</feature>
<dbReference type="PANTHER" id="PTHR12824:SF8">
    <property type="entry name" value="GXIVSPLA2, ISOFORM A"/>
    <property type="match status" value="1"/>
</dbReference>
<evidence type="ECO:0000256" key="1">
    <source>
        <dbReference type="ARBA" id="ARBA00004613"/>
    </source>
</evidence>
<feature type="chain" id="PRO_5019486642" description="Group XIIA secretory phospholipase A2-like protein" evidence="3">
    <location>
        <begin position="23"/>
        <end position="130"/>
    </location>
</feature>
<dbReference type="PANTHER" id="PTHR12824">
    <property type="entry name" value="GROUP XII SECRETORY PHOSPHOLIPASE A2 FAMILY MEMBER"/>
    <property type="match status" value="1"/>
</dbReference>
<comment type="subcellular location">
    <subcellularLocation>
        <location evidence="1">Secreted</location>
    </subcellularLocation>
</comment>
<dbReference type="GO" id="GO:0004623">
    <property type="term" value="F:phospholipase A2 activity"/>
    <property type="evidence" value="ECO:0007669"/>
    <property type="project" value="InterPro"/>
</dbReference>
<keyword evidence="2" id="KW-0964">Secreted</keyword>
<dbReference type="GO" id="GO:0005576">
    <property type="term" value="C:extracellular region"/>
    <property type="evidence" value="ECO:0007669"/>
    <property type="project" value="UniProtKB-SubCell"/>
</dbReference>
<evidence type="ECO:0000313" key="4">
    <source>
        <dbReference type="EMBL" id="RWS23370.1"/>
    </source>
</evidence>
<dbReference type="EMBL" id="NCKV01006574">
    <property type="protein sequence ID" value="RWS23370.1"/>
    <property type="molecule type" value="Genomic_DNA"/>
</dbReference>
<dbReference type="GO" id="GO:0050482">
    <property type="term" value="P:arachidonate secretion"/>
    <property type="evidence" value="ECO:0007669"/>
    <property type="project" value="InterPro"/>
</dbReference>
<comment type="caution">
    <text evidence="4">The sequence shown here is derived from an EMBL/GenBank/DDBJ whole genome shotgun (WGS) entry which is preliminary data.</text>
</comment>
<protein>
    <recommendedName>
        <fullName evidence="6">Group XIIA secretory phospholipase A2-like protein</fullName>
    </recommendedName>
</protein>
<dbReference type="AlphaFoldDB" id="A0A443S753"/>
<name>A0A443S753_9ACAR</name>
<dbReference type="Pfam" id="PF06951">
    <property type="entry name" value="PLA2G12"/>
    <property type="match status" value="1"/>
</dbReference>
<evidence type="ECO:0000256" key="2">
    <source>
        <dbReference type="ARBA" id="ARBA00022525"/>
    </source>
</evidence>
<reference evidence="4 5" key="1">
    <citation type="journal article" date="2018" name="Gigascience">
        <title>Genomes of trombidid mites reveal novel predicted allergens and laterally-transferred genes associated with secondary metabolism.</title>
        <authorList>
            <person name="Dong X."/>
            <person name="Chaisiri K."/>
            <person name="Xia D."/>
            <person name="Armstrong S.D."/>
            <person name="Fang Y."/>
            <person name="Donnelly M.J."/>
            <person name="Kadowaki T."/>
            <person name="McGarry J.W."/>
            <person name="Darby A.C."/>
            <person name="Makepeace B.L."/>
        </authorList>
    </citation>
    <scope>NUCLEOTIDE SEQUENCE [LARGE SCALE GENOMIC DNA]</scope>
    <source>
        <strain evidence="4">UoL-UT</strain>
    </source>
</reference>
<dbReference type="GO" id="GO:0005509">
    <property type="term" value="F:calcium ion binding"/>
    <property type="evidence" value="ECO:0007669"/>
    <property type="project" value="InterPro"/>
</dbReference>
<dbReference type="SUPFAM" id="SSF48619">
    <property type="entry name" value="Phospholipase A2, PLA2"/>
    <property type="match status" value="1"/>
</dbReference>
<keyword evidence="5" id="KW-1185">Reference proteome</keyword>
<keyword evidence="3" id="KW-0732">Signal</keyword>
<dbReference type="GO" id="GO:0006644">
    <property type="term" value="P:phospholipid metabolic process"/>
    <property type="evidence" value="ECO:0007669"/>
    <property type="project" value="InterPro"/>
</dbReference>
<dbReference type="VEuPathDB" id="VectorBase:LDEU008670"/>
<evidence type="ECO:0008006" key="6">
    <source>
        <dbReference type="Google" id="ProtNLM"/>
    </source>
</evidence>
<dbReference type="STRING" id="299467.A0A443S753"/>
<dbReference type="OrthoDB" id="3935740at2759"/>
<organism evidence="4 5">
    <name type="scientific">Leptotrombidium deliense</name>
    <dbReference type="NCBI Taxonomy" id="299467"/>
    <lineage>
        <taxon>Eukaryota</taxon>
        <taxon>Metazoa</taxon>
        <taxon>Ecdysozoa</taxon>
        <taxon>Arthropoda</taxon>
        <taxon>Chelicerata</taxon>
        <taxon>Arachnida</taxon>
        <taxon>Acari</taxon>
        <taxon>Acariformes</taxon>
        <taxon>Trombidiformes</taxon>
        <taxon>Prostigmata</taxon>
        <taxon>Anystina</taxon>
        <taxon>Parasitengona</taxon>
        <taxon>Trombiculoidea</taxon>
        <taxon>Trombiculidae</taxon>
        <taxon>Leptotrombidium</taxon>
    </lineage>
</organism>
<dbReference type="InterPro" id="IPR036444">
    <property type="entry name" value="PLipase_A2_dom_sf"/>
</dbReference>
<dbReference type="Proteomes" id="UP000288716">
    <property type="component" value="Unassembled WGS sequence"/>
</dbReference>
<dbReference type="Gene3D" id="1.20.90.10">
    <property type="entry name" value="Phospholipase A2 domain"/>
    <property type="match status" value="1"/>
</dbReference>